<dbReference type="OrthoDB" id="590788at2"/>
<dbReference type="EMBL" id="CP002198">
    <property type="protein sequence ID" value="ADN15770.1"/>
    <property type="molecule type" value="Genomic_DNA"/>
</dbReference>
<gene>
    <name evidence="1" type="ordered locus">Cyan7822_3838</name>
</gene>
<dbReference type="HOGENOM" id="CLU_2805226_0_0_3"/>
<dbReference type="Proteomes" id="UP000008206">
    <property type="component" value="Chromosome"/>
</dbReference>
<reference evidence="2" key="1">
    <citation type="journal article" date="2011" name="MBio">
        <title>Novel metabolic attributes of the genus Cyanothece, comprising a group of unicellular nitrogen-fixing Cyanobacteria.</title>
        <authorList>
            <person name="Bandyopadhyay A."/>
            <person name="Elvitigala T."/>
            <person name="Welsh E."/>
            <person name="Stockel J."/>
            <person name="Liberton M."/>
            <person name="Min H."/>
            <person name="Sherman L.A."/>
            <person name="Pakrasi H.B."/>
        </authorList>
    </citation>
    <scope>NUCLEOTIDE SEQUENCE [LARGE SCALE GENOMIC DNA]</scope>
    <source>
        <strain evidence="2">PCC 7822</strain>
    </source>
</reference>
<protein>
    <submittedName>
        <fullName evidence="1">Uncharacterized protein</fullName>
    </submittedName>
</protein>
<organism evidence="1 2">
    <name type="scientific">Gloeothece verrucosa (strain PCC 7822)</name>
    <name type="common">Cyanothece sp. (strain PCC 7822)</name>
    <dbReference type="NCBI Taxonomy" id="497965"/>
    <lineage>
        <taxon>Bacteria</taxon>
        <taxon>Bacillati</taxon>
        <taxon>Cyanobacteriota</taxon>
        <taxon>Cyanophyceae</taxon>
        <taxon>Oscillatoriophycideae</taxon>
        <taxon>Chroococcales</taxon>
        <taxon>Aphanothecaceae</taxon>
        <taxon>Gloeothece</taxon>
        <taxon>Gloeothece verrucosa</taxon>
    </lineage>
</organism>
<dbReference type="KEGG" id="cyj:Cyan7822_3838"/>
<dbReference type="RefSeq" id="WP_013323838.1">
    <property type="nucleotide sequence ID" value="NC_014501.1"/>
</dbReference>
<evidence type="ECO:0000313" key="2">
    <source>
        <dbReference type="Proteomes" id="UP000008206"/>
    </source>
</evidence>
<sequence length="67" mass="8086">MKVTKIEIRAPKFDQYDLVGLEWNGKHYAVKIGQRWLNFEDGSWWYKIAGNDQKLFPESVFYIPEKY</sequence>
<name>E0UJ67_GLOV7</name>
<dbReference type="STRING" id="497965.Cyan7822_3838"/>
<proteinExistence type="predicted"/>
<dbReference type="AlphaFoldDB" id="E0UJ67"/>
<accession>E0UJ67</accession>
<evidence type="ECO:0000313" key="1">
    <source>
        <dbReference type="EMBL" id="ADN15770.1"/>
    </source>
</evidence>
<keyword evidence="2" id="KW-1185">Reference proteome</keyword>